<organism evidence="1 2">
    <name type="scientific">Dictyobacter halimunensis</name>
    <dbReference type="NCBI Taxonomy" id="3026934"/>
    <lineage>
        <taxon>Bacteria</taxon>
        <taxon>Bacillati</taxon>
        <taxon>Chloroflexota</taxon>
        <taxon>Ktedonobacteria</taxon>
        <taxon>Ktedonobacterales</taxon>
        <taxon>Dictyobacteraceae</taxon>
        <taxon>Dictyobacter</taxon>
    </lineage>
</organism>
<comment type="caution">
    <text evidence="1">The sequence shown here is derived from an EMBL/GenBank/DDBJ whole genome shotgun (WGS) entry which is preliminary data.</text>
</comment>
<accession>A0ABQ6G783</accession>
<evidence type="ECO:0000313" key="1">
    <source>
        <dbReference type="EMBL" id="GLV60467.1"/>
    </source>
</evidence>
<protein>
    <submittedName>
        <fullName evidence="1">Uncharacterized protein</fullName>
    </submittedName>
</protein>
<evidence type="ECO:0000313" key="2">
    <source>
        <dbReference type="Proteomes" id="UP001344906"/>
    </source>
</evidence>
<gene>
    <name evidence="1" type="ORF">KDH_72860</name>
</gene>
<keyword evidence="2" id="KW-1185">Reference proteome</keyword>
<proteinExistence type="predicted"/>
<dbReference type="Proteomes" id="UP001344906">
    <property type="component" value="Unassembled WGS sequence"/>
</dbReference>
<dbReference type="EMBL" id="BSRI01000002">
    <property type="protein sequence ID" value="GLV60467.1"/>
    <property type="molecule type" value="Genomic_DNA"/>
</dbReference>
<name>A0ABQ6G783_9CHLR</name>
<reference evidence="1 2" key="1">
    <citation type="submission" date="2023-02" db="EMBL/GenBank/DDBJ databases">
        <title>Dictyobacter halimunensis sp. nov., a new member of the class Ktedonobacteria from forest soil in a geothermal area.</title>
        <authorList>
            <person name="Rachmania M.K."/>
            <person name="Ningsih F."/>
            <person name="Sakai Y."/>
            <person name="Yabe S."/>
            <person name="Yokota A."/>
            <person name="Sjamsuridzal W."/>
        </authorList>
    </citation>
    <scope>NUCLEOTIDE SEQUENCE [LARGE SCALE GENOMIC DNA]</scope>
    <source>
        <strain evidence="1 2">S3.2.2.5</strain>
    </source>
</reference>
<sequence length="58" mass="6747">MSPEKQHTYNTTEVAEKHLEFVGIVWPIDSNGSVWYIWIMNTLYLRIVRANVPASLRA</sequence>